<keyword evidence="2" id="KW-0812">Transmembrane</keyword>
<organism evidence="3">
    <name type="scientific">Rosellinia necatrix</name>
    <name type="common">White root-rot fungus</name>
    <dbReference type="NCBI Taxonomy" id="77044"/>
    <lineage>
        <taxon>Eukaryota</taxon>
        <taxon>Fungi</taxon>
        <taxon>Dikarya</taxon>
        <taxon>Ascomycota</taxon>
        <taxon>Pezizomycotina</taxon>
        <taxon>Sordariomycetes</taxon>
        <taxon>Xylariomycetidae</taxon>
        <taxon>Xylariales</taxon>
        <taxon>Xylariaceae</taxon>
        <taxon>Rosellinia</taxon>
    </lineage>
</organism>
<evidence type="ECO:0000313" key="4">
    <source>
        <dbReference type="Proteomes" id="UP000054516"/>
    </source>
</evidence>
<dbReference type="AlphaFoldDB" id="A0A1W2TBK6"/>
<keyword evidence="2" id="KW-0472">Membrane</keyword>
<dbReference type="EMBL" id="DF977455">
    <property type="protein sequence ID" value="GAP85309.2"/>
    <property type="molecule type" value="Genomic_DNA"/>
</dbReference>
<name>A0A1W2TBK6_ROSNE</name>
<feature type="region of interest" description="Disordered" evidence="1">
    <location>
        <begin position="161"/>
        <end position="260"/>
    </location>
</feature>
<gene>
    <name evidence="3" type="ORF">SAMD00023353_1002160</name>
</gene>
<evidence type="ECO:0000256" key="1">
    <source>
        <dbReference type="SAM" id="MobiDB-lite"/>
    </source>
</evidence>
<reference evidence="3" key="1">
    <citation type="submission" date="2016-03" db="EMBL/GenBank/DDBJ databases">
        <title>Draft genome sequence of Rosellinia necatrix.</title>
        <authorList>
            <person name="Kanematsu S."/>
        </authorList>
    </citation>
    <scope>NUCLEOTIDE SEQUENCE [LARGE SCALE GENOMIC DNA]</scope>
    <source>
        <strain evidence="3">W97</strain>
    </source>
</reference>
<dbReference type="CDD" id="cd12087">
    <property type="entry name" value="TM_EGFR-like"/>
    <property type="match status" value="1"/>
</dbReference>
<evidence type="ECO:0000313" key="3">
    <source>
        <dbReference type="EMBL" id="GAP85309.2"/>
    </source>
</evidence>
<keyword evidence="4" id="KW-1185">Reference proteome</keyword>
<feature type="transmembrane region" description="Helical" evidence="2">
    <location>
        <begin position="275"/>
        <end position="300"/>
    </location>
</feature>
<proteinExistence type="predicted"/>
<protein>
    <submittedName>
        <fullName evidence="3">Uncharacterized protein</fullName>
    </submittedName>
</protein>
<accession>A0A1W2TBK6</accession>
<keyword evidence="2" id="KW-1133">Transmembrane helix</keyword>
<evidence type="ECO:0000256" key="2">
    <source>
        <dbReference type="SAM" id="Phobius"/>
    </source>
</evidence>
<feature type="compositionally biased region" description="Polar residues" evidence="1">
    <location>
        <begin position="188"/>
        <end position="202"/>
    </location>
</feature>
<sequence>MAFALTTTFTQPPECRIPFILESDCLDGPECGGSYAPLLFFPFSGPASGSRIQCLPKVKTNGDGSVEAIYTYDPGLICPRGLTTDTKIGTAFVCCPTGLTYTASGQQDACYGTVTEGPVLVGFTGAEESTVFETFDLAAADQTTIHVAARAVFLVVSSSTENHARSTDAPPGLTSSATTDSPIFIGAPTSSGAPSQETVTTMSRRDHDGESEDDDNKDGGDSGADGDSSSGSGGDTTTACLGHCGTTDTSPTVPRLPTPAGNPVNQTKTMGKARAIFGAVAGGVVGFLLLVLIIGYLLIVRYRRKRLGRKAAASRPRANPGRDDVEAAAAAAAALRKPPPRARTLPVVAELEGTGAEDRSAGAGIYVAKPELEGTAGMPGLAGVYVRRKAELEAGHLRGGLPRHAPIRPGAVAELPESPVVGSSSAGLRFSGLAAGVIRTHI</sequence>
<dbReference type="OrthoDB" id="4760118at2759"/>
<dbReference type="Proteomes" id="UP000054516">
    <property type="component" value="Unassembled WGS sequence"/>
</dbReference>